<evidence type="ECO:0000256" key="1">
    <source>
        <dbReference type="SAM" id="SignalP"/>
    </source>
</evidence>
<evidence type="ECO:0000313" key="2">
    <source>
        <dbReference type="EMBL" id="MPD05971.1"/>
    </source>
</evidence>
<feature type="chain" id="PRO_5023038618" description="Secreted protein" evidence="1">
    <location>
        <begin position="19"/>
        <end position="123"/>
    </location>
</feature>
<reference evidence="2 3" key="1">
    <citation type="submission" date="2019-05" db="EMBL/GenBank/DDBJ databases">
        <title>Another draft genome of Portunus trituberculatus and its Hox gene families provides insights of decapod evolution.</title>
        <authorList>
            <person name="Jeong J.-H."/>
            <person name="Song I."/>
            <person name="Kim S."/>
            <person name="Choi T."/>
            <person name="Kim D."/>
            <person name="Ryu S."/>
            <person name="Kim W."/>
        </authorList>
    </citation>
    <scope>NUCLEOTIDE SEQUENCE [LARGE SCALE GENOMIC DNA]</scope>
    <source>
        <tissue evidence="2">Muscle</tissue>
    </source>
</reference>
<feature type="signal peptide" evidence="1">
    <location>
        <begin position="1"/>
        <end position="18"/>
    </location>
</feature>
<keyword evidence="1" id="KW-0732">Signal</keyword>
<gene>
    <name evidence="2" type="ORF">E2C01_101746</name>
</gene>
<dbReference type="AlphaFoldDB" id="A0A5B7KAK1"/>
<evidence type="ECO:0008006" key="4">
    <source>
        <dbReference type="Google" id="ProtNLM"/>
    </source>
</evidence>
<organism evidence="2 3">
    <name type="scientific">Portunus trituberculatus</name>
    <name type="common">Swimming crab</name>
    <name type="synonym">Neptunus trituberculatus</name>
    <dbReference type="NCBI Taxonomy" id="210409"/>
    <lineage>
        <taxon>Eukaryota</taxon>
        <taxon>Metazoa</taxon>
        <taxon>Ecdysozoa</taxon>
        <taxon>Arthropoda</taxon>
        <taxon>Crustacea</taxon>
        <taxon>Multicrustacea</taxon>
        <taxon>Malacostraca</taxon>
        <taxon>Eumalacostraca</taxon>
        <taxon>Eucarida</taxon>
        <taxon>Decapoda</taxon>
        <taxon>Pleocyemata</taxon>
        <taxon>Brachyura</taxon>
        <taxon>Eubrachyura</taxon>
        <taxon>Portunoidea</taxon>
        <taxon>Portunidae</taxon>
        <taxon>Portuninae</taxon>
        <taxon>Portunus</taxon>
    </lineage>
</organism>
<dbReference type="EMBL" id="VSRR010148716">
    <property type="protein sequence ID" value="MPD05971.1"/>
    <property type="molecule type" value="Genomic_DNA"/>
</dbReference>
<keyword evidence="3" id="KW-1185">Reference proteome</keyword>
<sequence>MTLLFCVLLALPLPPACPTLGLLPGSLSPSPTSCTLTSPLYSRHGHNMRAGREILDTNARRYNVKSTLLAANNLFLVYFSNPWSLIAVEGKLRRHAASPPTLFFKLSHRTRHPVMLVAHASVL</sequence>
<name>A0A5B7KAK1_PORTR</name>
<proteinExistence type="predicted"/>
<evidence type="ECO:0000313" key="3">
    <source>
        <dbReference type="Proteomes" id="UP000324222"/>
    </source>
</evidence>
<protein>
    <recommendedName>
        <fullName evidence="4">Secreted protein</fullName>
    </recommendedName>
</protein>
<dbReference type="Proteomes" id="UP000324222">
    <property type="component" value="Unassembled WGS sequence"/>
</dbReference>
<accession>A0A5B7KAK1</accession>
<comment type="caution">
    <text evidence="2">The sequence shown here is derived from an EMBL/GenBank/DDBJ whole genome shotgun (WGS) entry which is preliminary data.</text>
</comment>